<dbReference type="RefSeq" id="WP_323262114.1">
    <property type="nucleotide sequence ID" value="NZ_JAYGIE010000077.1"/>
</dbReference>
<accession>A0ABU5TL04</accession>
<feature type="coiled-coil region" evidence="6">
    <location>
        <begin position="467"/>
        <end position="494"/>
    </location>
</feature>
<protein>
    <submittedName>
        <fullName evidence="8">Dynamin family protein</fullName>
    </submittedName>
</protein>
<evidence type="ECO:0000256" key="4">
    <source>
        <dbReference type="ARBA" id="ARBA00023134"/>
    </source>
</evidence>
<comment type="caution">
    <text evidence="8">The sequence shown here is derived from an EMBL/GenBank/DDBJ whole genome shotgun (WGS) entry which is preliminary data.</text>
</comment>
<evidence type="ECO:0000256" key="2">
    <source>
        <dbReference type="ARBA" id="ARBA00022741"/>
    </source>
</evidence>
<feature type="coiled-coil region" evidence="6">
    <location>
        <begin position="585"/>
        <end position="612"/>
    </location>
</feature>
<proteinExistence type="predicted"/>
<dbReference type="Gene3D" id="3.40.50.300">
    <property type="entry name" value="P-loop containing nucleotide triphosphate hydrolases"/>
    <property type="match status" value="1"/>
</dbReference>
<dbReference type="EMBL" id="JAYGIE010000077">
    <property type="protein sequence ID" value="MEA5478683.1"/>
    <property type="molecule type" value="Genomic_DNA"/>
</dbReference>
<evidence type="ECO:0000256" key="3">
    <source>
        <dbReference type="ARBA" id="ARBA00022801"/>
    </source>
</evidence>
<comment type="subcellular location">
    <subcellularLocation>
        <location evidence="1">Membrane</location>
    </subcellularLocation>
</comment>
<evidence type="ECO:0000256" key="6">
    <source>
        <dbReference type="SAM" id="Coils"/>
    </source>
</evidence>
<evidence type="ECO:0000313" key="8">
    <source>
        <dbReference type="EMBL" id="MEA5478683.1"/>
    </source>
</evidence>
<organism evidence="8 9">
    <name type="scientific">Pseudanabaena galeata UHCC 0370</name>
    <dbReference type="NCBI Taxonomy" id="3110310"/>
    <lineage>
        <taxon>Bacteria</taxon>
        <taxon>Bacillati</taxon>
        <taxon>Cyanobacteriota</taxon>
        <taxon>Cyanophyceae</taxon>
        <taxon>Pseudanabaenales</taxon>
        <taxon>Pseudanabaenaceae</taxon>
        <taxon>Pseudanabaena</taxon>
    </lineage>
</organism>
<keyword evidence="9" id="KW-1185">Reference proteome</keyword>
<feature type="domain" description="Dynamin N-terminal" evidence="7">
    <location>
        <begin position="72"/>
        <end position="298"/>
    </location>
</feature>
<keyword evidence="4" id="KW-0342">GTP-binding</keyword>
<dbReference type="SUPFAM" id="SSF52540">
    <property type="entry name" value="P-loop containing nucleoside triphosphate hydrolases"/>
    <property type="match status" value="1"/>
</dbReference>
<keyword evidence="3" id="KW-0378">Hydrolase</keyword>
<dbReference type="PANTHER" id="PTHR10465">
    <property type="entry name" value="TRANSMEMBRANE GTPASE FZO1"/>
    <property type="match status" value="1"/>
</dbReference>
<dbReference type="Pfam" id="PF00350">
    <property type="entry name" value="Dynamin_N"/>
    <property type="match status" value="1"/>
</dbReference>
<sequence>MSNDALKPDIHAIQQAVVDVLSQVRDLMNYASQKLESSNGKERRYAEHAKSIENEITKVKNLELRMAIAAPMKAGKSTIINAIVGQDILPSRNAAMTTLPTEIVFSKDVTEPKLKLRYQLDPESDDFVDIYSVLRKSWANLQKKINEIGIDQASQHKDIAKHPHLLDLLKDVSEGLETPFLSEVSGAEAIQKSLTDLNDLVRLCGVLVPSDNPLLSLVSVPRIEVPFLDEQSGLNLDSVGKLVIVDTPGPNEAGDLNLENVVKIQLEASSIILLVLDYTKLDSKADEDVKHEVDEVSRIKGSDSIYILVNKIDLRKRDKKNPKRYMSKEEILGFVHNKFGIEDPLNRVFEISASRAAYASNFRNELRLNAHINDLQKMETAELLAQQAFGDEWEEEFKKADIPTLLDIADRTWNRSGFADFLAKVILVLMSQAAPRTLMSAVNDVNARLLELQNNVNLQKGTFGEDISKLQGQIAELEKDLLKLSNCRNKLKKEIVILCQKLEEEFSDALLDIRNQAIEQLREIFGRKEYDTSEASKKIKFGFIKFAGIFIGVDYQGSGEIKFNSLDEANKFVEAATASIKIIVNDLLSDARENAQYRIKQLRKRIESLLKNETRPIIVQAQRRLEKQFSVVLKLPEMLHGFLNEADFSPDIQAQYRSREYTDYKTVKERRWYTFWLWEHERKVPFSKTEHFYIVSIEDISNTVEKSIATAIEKVKHQVFTYLEEEFQSELNNYFDELDQFLKSYEESLQASIAIGKQSAEKQAERKAALDKISADSAKLKGAVDNQKKHVGEILKSKQ</sequence>
<keyword evidence="6" id="KW-0175">Coiled coil</keyword>
<evidence type="ECO:0000259" key="7">
    <source>
        <dbReference type="Pfam" id="PF00350"/>
    </source>
</evidence>
<dbReference type="CDD" id="cd00882">
    <property type="entry name" value="Ras_like_GTPase"/>
    <property type="match status" value="1"/>
</dbReference>
<evidence type="ECO:0000256" key="1">
    <source>
        <dbReference type="ARBA" id="ARBA00004370"/>
    </source>
</evidence>
<dbReference type="PANTHER" id="PTHR10465:SF0">
    <property type="entry name" value="SARCALUMENIN"/>
    <property type="match status" value="1"/>
</dbReference>
<gene>
    <name evidence="8" type="ORF">VB774_13730</name>
</gene>
<keyword evidence="5" id="KW-0472">Membrane</keyword>
<dbReference type="InterPro" id="IPR027417">
    <property type="entry name" value="P-loop_NTPase"/>
</dbReference>
<evidence type="ECO:0000313" key="9">
    <source>
        <dbReference type="Proteomes" id="UP001301388"/>
    </source>
</evidence>
<reference evidence="8 9" key="1">
    <citation type="submission" date="2023-12" db="EMBL/GenBank/DDBJ databases">
        <title>Baltic Sea Cyanobacteria.</title>
        <authorList>
            <person name="Delbaje E."/>
            <person name="Fewer D.P."/>
            <person name="Shishido T.K."/>
        </authorList>
    </citation>
    <scope>NUCLEOTIDE SEQUENCE [LARGE SCALE GENOMIC DNA]</scope>
    <source>
        <strain evidence="8 9">UHCC 0370</strain>
    </source>
</reference>
<evidence type="ECO:0000256" key="5">
    <source>
        <dbReference type="ARBA" id="ARBA00023136"/>
    </source>
</evidence>
<name>A0ABU5TL04_9CYAN</name>
<dbReference type="Proteomes" id="UP001301388">
    <property type="component" value="Unassembled WGS sequence"/>
</dbReference>
<dbReference type="InterPro" id="IPR045063">
    <property type="entry name" value="Dynamin_N"/>
</dbReference>
<dbReference type="InterPro" id="IPR027094">
    <property type="entry name" value="Mitofusin_fam"/>
</dbReference>
<keyword evidence="2" id="KW-0547">Nucleotide-binding</keyword>